<protein>
    <submittedName>
        <fullName evidence="7">Neutral zinc metallopeptidase</fullName>
    </submittedName>
</protein>
<dbReference type="EMBL" id="JBHRXV010000011">
    <property type="protein sequence ID" value="MFC3713998.1"/>
    <property type="molecule type" value="Genomic_DNA"/>
</dbReference>
<dbReference type="InterPro" id="IPR007343">
    <property type="entry name" value="Uncharacterised_pept_Zn_put"/>
</dbReference>
<proteinExistence type="predicted"/>
<organism evidence="7 8">
    <name type="scientific">Sphingoaurantiacus capsulatus</name>
    <dbReference type="NCBI Taxonomy" id="1771310"/>
    <lineage>
        <taxon>Bacteria</taxon>
        <taxon>Pseudomonadati</taxon>
        <taxon>Pseudomonadota</taxon>
        <taxon>Alphaproteobacteria</taxon>
        <taxon>Sphingomonadales</taxon>
        <taxon>Sphingosinicellaceae</taxon>
        <taxon>Sphingoaurantiacus</taxon>
    </lineage>
</organism>
<evidence type="ECO:0000256" key="1">
    <source>
        <dbReference type="ARBA" id="ARBA00004167"/>
    </source>
</evidence>
<evidence type="ECO:0000256" key="6">
    <source>
        <dbReference type="SAM" id="Phobius"/>
    </source>
</evidence>
<dbReference type="RefSeq" id="WP_380863024.1">
    <property type="nucleotide sequence ID" value="NZ_JBHRXV010000011.1"/>
</dbReference>
<evidence type="ECO:0000313" key="8">
    <source>
        <dbReference type="Proteomes" id="UP001595615"/>
    </source>
</evidence>
<dbReference type="Pfam" id="PF04228">
    <property type="entry name" value="Zn_peptidase"/>
    <property type="match status" value="1"/>
</dbReference>
<evidence type="ECO:0000256" key="3">
    <source>
        <dbReference type="ARBA" id="ARBA00022989"/>
    </source>
</evidence>
<gene>
    <name evidence="7" type="ORF">ACFOMD_15610</name>
</gene>
<comment type="subcellular location">
    <subcellularLocation>
        <location evidence="1">Membrane</location>
        <topology evidence="1">Single-pass membrane protein</topology>
    </subcellularLocation>
</comment>
<feature type="region of interest" description="Disordered" evidence="5">
    <location>
        <begin position="1"/>
        <end position="21"/>
    </location>
</feature>
<feature type="transmembrane region" description="Helical" evidence="6">
    <location>
        <begin position="40"/>
        <end position="60"/>
    </location>
</feature>
<keyword evidence="8" id="KW-1185">Reference proteome</keyword>
<evidence type="ECO:0000313" key="7">
    <source>
        <dbReference type="EMBL" id="MFC3713998.1"/>
    </source>
</evidence>
<keyword evidence="2 6" id="KW-0812">Transmembrane</keyword>
<dbReference type="PANTHER" id="PTHR30168:SF0">
    <property type="entry name" value="INNER MEMBRANE PROTEIN"/>
    <property type="match status" value="1"/>
</dbReference>
<accession>A0ABV7XFE6</accession>
<reference evidence="8" key="1">
    <citation type="journal article" date="2019" name="Int. J. Syst. Evol. Microbiol.">
        <title>The Global Catalogue of Microorganisms (GCM) 10K type strain sequencing project: providing services to taxonomists for standard genome sequencing and annotation.</title>
        <authorList>
            <consortium name="The Broad Institute Genomics Platform"/>
            <consortium name="The Broad Institute Genome Sequencing Center for Infectious Disease"/>
            <person name="Wu L."/>
            <person name="Ma J."/>
        </authorList>
    </citation>
    <scope>NUCLEOTIDE SEQUENCE [LARGE SCALE GENOMIC DNA]</scope>
    <source>
        <strain evidence="8">KCTC 42644</strain>
    </source>
</reference>
<dbReference type="Proteomes" id="UP001595615">
    <property type="component" value="Unassembled WGS sequence"/>
</dbReference>
<comment type="caution">
    <text evidence="7">The sequence shown here is derived from an EMBL/GenBank/DDBJ whole genome shotgun (WGS) entry which is preliminary data.</text>
</comment>
<evidence type="ECO:0000256" key="4">
    <source>
        <dbReference type="ARBA" id="ARBA00023136"/>
    </source>
</evidence>
<keyword evidence="3 6" id="KW-1133">Transmembrane helix</keyword>
<evidence type="ECO:0000256" key="2">
    <source>
        <dbReference type="ARBA" id="ARBA00022692"/>
    </source>
</evidence>
<name>A0ABV7XFE6_9SPHN</name>
<sequence length="293" mass="31106">MRLDDLRGSSNIENQRGMGGGGGGGGLGGLLPLLFMGRGLGLGGVILLVILAFAFGINPFGGGSGTPRQPVGQQVGQQTSPETAAADQFVARVLETTETTWSKIFAAEGQDYPEPTLVLYDGFGQSGCGAAQAATGPFYCPADRKVYLDTSFFDELSRRFGAPGDFAAAYVIAHEVGHHIQTVTGVADQVRSAQAKAGEREANALQVRMELQADCYAGLWGRDNAQRLEPGDIEEAMRAAESIGDDTLQRQSQGRVVPDSFTHGSSEQRMRWFMAGYQQGSVAACDTFNARTL</sequence>
<keyword evidence="4 6" id="KW-0472">Membrane</keyword>
<dbReference type="PANTHER" id="PTHR30168">
    <property type="entry name" value="PUTATIVE MEMBRANE PROTEIN YPFJ"/>
    <property type="match status" value="1"/>
</dbReference>
<evidence type="ECO:0000256" key="5">
    <source>
        <dbReference type="SAM" id="MobiDB-lite"/>
    </source>
</evidence>